<proteinExistence type="predicted"/>
<feature type="non-terminal residue" evidence="7">
    <location>
        <position position="149"/>
    </location>
</feature>
<dbReference type="InterPro" id="IPR039675">
    <property type="entry name" value="CILP1/CILP2"/>
</dbReference>
<accession>A0A7L4JQU8</accession>
<evidence type="ECO:0000313" key="8">
    <source>
        <dbReference type="Proteomes" id="UP000519239"/>
    </source>
</evidence>
<gene>
    <name evidence="7" type="primary">Muc5ac_1</name>
    <name evidence="7" type="ORF">CEUAER_R13192</name>
</gene>
<dbReference type="OrthoDB" id="10056274at2759"/>
<evidence type="ECO:0000256" key="5">
    <source>
        <dbReference type="SAM" id="MobiDB-lite"/>
    </source>
</evidence>
<dbReference type="InterPro" id="IPR025155">
    <property type="entry name" value="WxxW_domain"/>
</dbReference>
<comment type="caution">
    <text evidence="7">The sequence shown here is derived from an EMBL/GenBank/DDBJ whole genome shotgun (WGS) entry which is preliminary data.</text>
</comment>
<dbReference type="GO" id="GO:0005576">
    <property type="term" value="C:extracellular region"/>
    <property type="evidence" value="ECO:0007669"/>
    <property type="project" value="UniProtKB-SubCell"/>
</dbReference>
<keyword evidence="3" id="KW-0732">Signal</keyword>
<evidence type="ECO:0000259" key="6">
    <source>
        <dbReference type="Pfam" id="PF13330"/>
    </source>
</evidence>
<feature type="region of interest" description="Disordered" evidence="5">
    <location>
        <begin position="109"/>
        <end position="133"/>
    </location>
</feature>
<dbReference type="Proteomes" id="UP000519239">
    <property type="component" value="Unassembled WGS sequence"/>
</dbReference>
<keyword evidence="2" id="KW-0964">Secreted</keyword>
<dbReference type="AlphaFoldDB" id="A0A7L4JQU8"/>
<keyword evidence="4" id="KW-0325">Glycoprotein</keyword>
<name>A0A7L4JQU8_9AVES</name>
<dbReference type="PANTHER" id="PTHR15031">
    <property type="entry name" value="CARTILAGE INTERMEDIATE LAYER PROTEIN CLIP"/>
    <property type="match status" value="1"/>
</dbReference>
<organism evidence="7 8">
    <name type="scientific">Ceuthmochares aereus</name>
    <dbReference type="NCBI Taxonomy" id="1961834"/>
    <lineage>
        <taxon>Eukaryota</taxon>
        <taxon>Metazoa</taxon>
        <taxon>Chordata</taxon>
        <taxon>Craniata</taxon>
        <taxon>Vertebrata</taxon>
        <taxon>Euteleostomi</taxon>
        <taxon>Archelosauria</taxon>
        <taxon>Archosauria</taxon>
        <taxon>Dinosauria</taxon>
        <taxon>Saurischia</taxon>
        <taxon>Theropoda</taxon>
        <taxon>Coelurosauria</taxon>
        <taxon>Aves</taxon>
        <taxon>Neognathae</taxon>
        <taxon>Neoaves</taxon>
        <taxon>Otidimorphae</taxon>
        <taxon>Cuculiformes</taxon>
        <taxon>Cuculidae</taxon>
        <taxon>Ceuthmochares</taxon>
    </lineage>
</organism>
<dbReference type="PANTHER" id="PTHR15031:SF6">
    <property type="entry name" value="CARTILAGE INTERMEDIATE LAYER PROTEIN 1-LIKE ISOFORM X1"/>
    <property type="match status" value="1"/>
</dbReference>
<feature type="domain" description="WxxW" evidence="6">
    <location>
        <begin position="4"/>
        <end position="98"/>
    </location>
</feature>
<comment type="subcellular location">
    <subcellularLocation>
        <location evidence="1">Secreted</location>
    </subcellularLocation>
</comment>
<reference evidence="7 8" key="1">
    <citation type="submission" date="2019-09" db="EMBL/GenBank/DDBJ databases">
        <title>Bird 10,000 Genomes (B10K) Project - Family phase.</title>
        <authorList>
            <person name="Zhang G."/>
        </authorList>
    </citation>
    <scope>NUCLEOTIDE SEQUENCE [LARGE SCALE GENOMIC DNA]</scope>
    <source>
        <strain evidence="7">B10K-CU-031-02</strain>
        <tissue evidence="7">Muscle</tissue>
    </source>
</reference>
<protein>
    <submittedName>
        <fullName evidence="7">MUC5A protein</fullName>
    </submittedName>
</protein>
<evidence type="ECO:0000256" key="3">
    <source>
        <dbReference type="ARBA" id="ARBA00022729"/>
    </source>
</evidence>
<dbReference type="Pfam" id="PF13330">
    <property type="entry name" value="Mucin2_WxxW"/>
    <property type="match status" value="1"/>
</dbReference>
<sequence length="149" mass="16332">DCVWTDWIDVSYPDSSDRNSGDYETFENIRKNDSSWVCVKAENISCRSVKFPDVPLTELGQKVECSVDKGLICNNWDQGPGDTMPMPVCHNYEISVCCIPDRPECRPSTGLTSTSGTTTVSTTTPPTSQTTFSTLPTPIIVTKTPTTPS</sequence>
<dbReference type="EMBL" id="VWPQ01001510">
    <property type="protein sequence ID" value="NXY42895.1"/>
    <property type="molecule type" value="Genomic_DNA"/>
</dbReference>
<evidence type="ECO:0000256" key="4">
    <source>
        <dbReference type="ARBA" id="ARBA00023180"/>
    </source>
</evidence>
<keyword evidence="8" id="KW-1185">Reference proteome</keyword>
<evidence type="ECO:0000256" key="2">
    <source>
        <dbReference type="ARBA" id="ARBA00022525"/>
    </source>
</evidence>
<evidence type="ECO:0000313" key="7">
    <source>
        <dbReference type="EMBL" id="NXY42895.1"/>
    </source>
</evidence>
<evidence type="ECO:0000256" key="1">
    <source>
        <dbReference type="ARBA" id="ARBA00004613"/>
    </source>
</evidence>
<feature type="non-terminal residue" evidence="7">
    <location>
        <position position="1"/>
    </location>
</feature>